<dbReference type="EMBL" id="MF119056">
    <property type="protein sequence ID" value="AWV49315.1"/>
    <property type="molecule type" value="Genomic_DNA"/>
</dbReference>
<name>A0A4Y1N3N8_NANGA</name>
<evidence type="ECO:0000256" key="4">
    <source>
        <dbReference type="ARBA" id="ARBA00022475"/>
    </source>
</evidence>
<dbReference type="EMBL" id="MF119082">
    <property type="protein sequence ID" value="AWV49341.1"/>
    <property type="molecule type" value="Genomic_DNA"/>
</dbReference>
<evidence type="ECO:0000313" key="39">
    <source>
        <dbReference type="EMBL" id="AWV49343.1"/>
    </source>
</evidence>
<dbReference type="EMBL" id="MF119041">
    <property type="protein sequence ID" value="AWV49300.1"/>
    <property type="molecule type" value="Genomic_DNA"/>
</dbReference>
<evidence type="ECO:0000313" key="20">
    <source>
        <dbReference type="EMBL" id="AWV49303.1"/>
    </source>
</evidence>
<evidence type="ECO:0000313" key="27">
    <source>
        <dbReference type="EMBL" id="AWV49315.1"/>
    </source>
</evidence>
<keyword evidence="11" id="KW-0325">Glycoprotein</keyword>
<evidence type="ECO:0000313" key="26">
    <source>
        <dbReference type="EMBL" id="AWV49314.1"/>
    </source>
</evidence>
<evidence type="ECO:0000313" key="25">
    <source>
        <dbReference type="EMBL" id="AWV49313.1"/>
    </source>
</evidence>
<evidence type="ECO:0000256" key="8">
    <source>
        <dbReference type="ARBA" id="ARBA00023040"/>
    </source>
</evidence>
<evidence type="ECO:0000313" key="36">
    <source>
        <dbReference type="EMBL" id="AWV49337.1"/>
    </source>
</evidence>
<feature type="transmembrane region" description="Helical" evidence="13">
    <location>
        <begin position="48"/>
        <end position="67"/>
    </location>
</feature>
<feature type="transmembrane region" description="Helical" evidence="13">
    <location>
        <begin position="240"/>
        <end position="264"/>
    </location>
</feature>
<dbReference type="EMBL" id="MF119055">
    <property type="protein sequence ID" value="AWV49314.1"/>
    <property type="molecule type" value="Genomic_DNA"/>
</dbReference>
<dbReference type="EMBL" id="MF119063">
    <property type="protein sequence ID" value="AWV49322.1"/>
    <property type="molecule type" value="Genomic_DNA"/>
</dbReference>
<dbReference type="EMBL" id="MF119038">
    <property type="protein sequence ID" value="AWV49297.1"/>
    <property type="molecule type" value="Genomic_DNA"/>
</dbReference>
<evidence type="ECO:0000313" key="43">
    <source>
        <dbReference type="EMBL" id="AWV49349.1"/>
    </source>
</evidence>
<dbReference type="EMBL" id="MF119051">
    <property type="protein sequence ID" value="AWV49310.1"/>
    <property type="molecule type" value="Genomic_DNA"/>
</dbReference>
<evidence type="ECO:0000313" key="38">
    <source>
        <dbReference type="EMBL" id="AWV49341.1"/>
    </source>
</evidence>
<evidence type="ECO:0000256" key="6">
    <source>
        <dbReference type="ARBA" id="ARBA00022692"/>
    </source>
</evidence>
<feature type="domain" description="G-protein coupled receptors family 1 profile" evidence="14">
    <location>
        <begin position="26"/>
        <end position="290"/>
    </location>
</feature>
<dbReference type="EMBL" id="MF119088">
    <property type="protein sequence ID" value="AWV49347.1"/>
    <property type="molecule type" value="Genomic_DNA"/>
</dbReference>
<dbReference type="EMBL" id="MF119091">
    <property type="protein sequence ID" value="AWV49350.1"/>
    <property type="molecule type" value="Genomic_DNA"/>
</dbReference>
<dbReference type="EMBL" id="MF119059">
    <property type="protein sequence ID" value="AWV49318.1"/>
    <property type="molecule type" value="Genomic_DNA"/>
</dbReference>
<evidence type="ECO:0000256" key="12">
    <source>
        <dbReference type="ARBA" id="ARBA00023224"/>
    </source>
</evidence>
<evidence type="ECO:0000313" key="30">
    <source>
        <dbReference type="EMBL" id="AWV49322.1"/>
    </source>
</evidence>
<dbReference type="KEGG" id="ngi:103745512"/>
<evidence type="ECO:0000313" key="42">
    <source>
        <dbReference type="EMBL" id="AWV49348.1"/>
    </source>
</evidence>
<dbReference type="Pfam" id="PF03402">
    <property type="entry name" value="V1R"/>
    <property type="match status" value="1"/>
</dbReference>
<comment type="function">
    <text evidence="1">Putative pheromone receptor.</text>
</comment>
<evidence type="ECO:0000313" key="44">
    <source>
        <dbReference type="EMBL" id="AWV49350.1"/>
    </source>
</evidence>
<proteinExistence type="inferred from homology"/>
<organism evidence="24">
    <name type="scientific">Nannospalax galili</name>
    <name type="common">Northern Israeli blind subterranean mole rat</name>
    <name type="synonym">Spalax galili</name>
    <dbReference type="NCBI Taxonomy" id="1026970"/>
    <lineage>
        <taxon>Eukaryota</taxon>
        <taxon>Metazoa</taxon>
        <taxon>Chordata</taxon>
        <taxon>Craniata</taxon>
        <taxon>Vertebrata</taxon>
        <taxon>Euteleostomi</taxon>
        <taxon>Mammalia</taxon>
        <taxon>Eutheria</taxon>
        <taxon>Euarchontoglires</taxon>
        <taxon>Glires</taxon>
        <taxon>Rodentia</taxon>
        <taxon>Myomorpha</taxon>
        <taxon>Muroidea</taxon>
        <taxon>Spalacidae</taxon>
        <taxon>Spalacinae</taxon>
        <taxon>Nannospalax</taxon>
    </lineage>
</organism>
<keyword evidence="5 13" id="KW-0589">Pheromone response</keyword>
<dbReference type="SUPFAM" id="SSF81321">
    <property type="entry name" value="Family A G protein-coupled receptor-like"/>
    <property type="match status" value="1"/>
</dbReference>
<dbReference type="InterPro" id="IPR017452">
    <property type="entry name" value="GPCR_Rhodpsn_7TM"/>
</dbReference>
<evidence type="ECO:0000313" key="16">
    <source>
        <dbReference type="EMBL" id="AWV49297.1"/>
    </source>
</evidence>
<feature type="transmembrane region" description="Helical" evidence="13">
    <location>
        <begin position="270"/>
        <end position="290"/>
    </location>
</feature>
<evidence type="ECO:0000313" key="37">
    <source>
        <dbReference type="EMBL" id="AWV49339.1"/>
    </source>
</evidence>
<dbReference type="EMBL" id="MF119084">
    <property type="protein sequence ID" value="AWV49343.1"/>
    <property type="molecule type" value="Genomic_DNA"/>
</dbReference>
<evidence type="ECO:0000313" key="41">
    <source>
        <dbReference type="EMBL" id="AWV49347.1"/>
    </source>
</evidence>
<dbReference type="FunFam" id="1.20.1070.10:FF:000033">
    <property type="entry name" value="Vomeronasal type-1 receptor"/>
    <property type="match status" value="1"/>
</dbReference>
<dbReference type="EMBL" id="MF119046">
    <property type="protein sequence ID" value="AWV49305.1"/>
    <property type="molecule type" value="Genomic_DNA"/>
</dbReference>
<dbReference type="EMBL" id="MF119090">
    <property type="protein sequence ID" value="AWV49349.1"/>
    <property type="molecule type" value="Genomic_DNA"/>
</dbReference>
<evidence type="ECO:0000313" key="17">
    <source>
        <dbReference type="EMBL" id="AWV49299.1"/>
    </source>
</evidence>
<evidence type="ECO:0000313" key="34">
    <source>
        <dbReference type="EMBL" id="AWV49333.1"/>
    </source>
</evidence>
<evidence type="ECO:0000313" key="45">
    <source>
        <dbReference type="EMBL" id="AWV49352.1"/>
    </source>
</evidence>
<dbReference type="EMBL" id="MF119054">
    <property type="protein sequence ID" value="AWV49313.1"/>
    <property type="molecule type" value="Genomic_DNA"/>
</dbReference>
<evidence type="ECO:0000313" key="32">
    <source>
        <dbReference type="EMBL" id="AWV49326.1"/>
    </source>
</evidence>
<evidence type="ECO:0000256" key="9">
    <source>
        <dbReference type="ARBA" id="ARBA00023136"/>
    </source>
</evidence>
<dbReference type="InterPro" id="IPR004072">
    <property type="entry name" value="Vmron_rcpt_1"/>
</dbReference>
<reference evidence="24" key="1">
    <citation type="submission" date="2017-05" db="EMBL/GenBank/DDBJ databases">
        <authorList>
            <person name="Jiao H."/>
            <person name="Zhao H."/>
        </authorList>
    </citation>
    <scope>NUCLEOTIDE SEQUENCE</scope>
    <source>
        <strain evidence="15">B1-1</strain>
        <strain evidence="16">B1-2</strain>
        <strain evidence="26">B10-1</strain>
        <strain evidence="27">B10-2</strain>
        <strain evidence="28">B11-2</strain>
        <strain evidence="29">B12-1</strain>
        <strain evidence="30">B14-1</strain>
        <strain evidence="31">B15-1</strain>
        <strain evidence="32">B16-1</strain>
        <strain evidence="17">B2-2</strain>
        <strain evidence="18">B3-1</strain>
        <strain evidence="19">B3-2</strain>
        <strain evidence="20">B4-2</strain>
        <strain evidence="21">B5-2</strain>
        <strain evidence="22">B6-2</strain>
        <strain evidence="23">B7-2</strain>
        <strain evidence="24">B8-1</strain>
        <strain evidence="25">B9-2</strain>
        <strain evidence="41">C10-2</strain>
        <strain evidence="42">C11-1</strain>
        <strain evidence="43">C11-2</strain>
        <strain evidence="44">C12-1</strain>
        <strain evidence="45">C13-1</strain>
        <strain evidence="33">C2-2</strain>
        <strain evidence="34">C3-2</strain>
        <strain evidence="35">C4-2</strain>
        <strain evidence="36">C5-2</strain>
        <strain evidence="37">C6-2</strain>
        <strain evidence="38">C7-2</strain>
        <strain evidence="39">C8-2</strain>
        <strain evidence="40">C9-1</strain>
        <tissue evidence="24">Muscle</tissue>
    </source>
</reference>
<dbReference type="GO" id="GO:0007606">
    <property type="term" value="P:sensory perception of chemical stimulus"/>
    <property type="evidence" value="ECO:0007669"/>
    <property type="project" value="UniProtKB-ARBA"/>
</dbReference>
<evidence type="ECO:0000256" key="7">
    <source>
        <dbReference type="ARBA" id="ARBA00022989"/>
    </source>
</evidence>
<dbReference type="EMBL" id="MF119080">
    <property type="protein sequence ID" value="AWV49339.1"/>
    <property type="molecule type" value="Genomic_DNA"/>
</dbReference>
<keyword evidence="4 13" id="KW-1003">Cell membrane</keyword>
<evidence type="ECO:0000313" key="35">
    <source>
        <dbReference type="EMBL" id="AWV49335.1"/>
    </source>
</evidence>
<evidence type="ECO:0000313" key="19">
    <source>
        <dbReference type="EMBL" id="AWV49301.1"/>
    </source>
</evidence>
<dbReference type="EMBL" id="MF119067">
    <property type="protein sequence ID" value="AWV49326.1"/>
    <property type="molecule type" value="Genomic_DNA"/>
</dbReference>
<dbReference type="GO" id="GO:0005886">
    <property type="term" value="C:plasma membrane"/>
    <property type="evidence" value="ECO:0007669"/>
    <property type="project" value="UniProtKB-SubCell"/>
</dbReference>
<keyword evidence="10 13" id="KW-0675">Receptor</keyword>
<evidence type="ECO:0000256" key="1">
    <source>
        <dbReference type="ARBA" id="ARBA00003878"/>
    </source>
</evidence>
<sequence length="306" mass="34560">MNDSVDSRNLAIGIIILSQSTVGVLGNLSLLSYYVIRCYSECTLKPTDWILTHLIIANSLTILSGGIPHTMALFKLKQFFNNFECKLILYVHRLGRCVSVGTTCLLSVFQATIISPRNSCCKNLKAKVPKYTGLCIFFCWVLYMVVNSIFPVYLYSKLNRNNLTIESVFHHCGIIDRSEITGSLYTAFIVIPEVLFSFLMAWSSSSMVLFLHRHKEQTKHIHSSNVSHRKSPESRATQNILALVSTFLTFYTLSSVLQGFIALLSDPSWWLVNIPAIISLCFPTLSPFIVSRASTVPKFCFSWMRN</sequence>
<evidence type="ECO:0000313" key="40">
    <source>
        <dbReference type="EMBL" id="AWV49344.1"/>
    </source>
</evidence>
<evidence type="ECO:0000256" key="3">
    <source>
        <dbReference type="ARBA" id="ARBA00010663"/>
    </source>
</evidence>
<evidence type="ECO:0000256" key="2">
    <source>
        <dbReference type="ARBA" id="ARBA00004651"/>
    </source>
</evidence>
<gene>
    <name evidence="24" type="primary">V1R3</name>
</gene>
<dbReference type="EMBL" id="MF119078">
    <property type="protein sequence ID" value="AWV49337.1"/>
    <property type="molecule type" value="Genomic_DNA"/>
</dbReference>
<dbReference type="OrthoDB" id="9606139at2759"/>
<keyword evidence="6 13" id="KW-0812">Transmembrane</keyword>
<dbReference type="EMBL" id="MF119042">
    <property type="protein sequence ID" value="AWV49301.1"/>
    <property type="molecule type" value="Genomic_DNA"/>
</dbReference>
<evidence type="ECO:0000259" key="14">
    <source>
        <dbReference type="PROSITE" id="PS50262"/>
    </source>
</evidence>
<dbReference type="EMBL" id="MF119050">
    <property type="protein sequence ID" value="AWV49309.1"/>
    <property type="molecule type" value="Genomic_DNA"/>
</dbReference>
<dbReference type="EMBL" id="MF119089">
    <property type="protein sequence ID" value="AWV49348.1"/>
    <property type="molecule type" value="Genomic_DNA"/>
</dbReference>
<evidence type="ECO:0000256" key="11">
    <source>
        <dbReference type="ARBA" id="ARBA00023180"/>
    </source>
</evidence>
<evidence type="ECO:0000256" key="5">
    <source>
        <dbReference type="ARBA" id="ARBA00022507"/>
    </source>
</evidence>
<feature type="transmembrane region" description="Helical" evidence="13">
    <location>
        <begin position="12"/>
        <end position="36"/>
    </location>
</feature>
<feature type="transmembrane region" description="Helical" evidence="13">
    <location>
        <begin position="131"/>
        <end position="154"/>
    </location>
</feature>
<dbReference type="EMBL" id="MF119093">
    <property type="protein sequence ID" value="AWV49352.1"/>
    <property type="molecule type" value="Genomic_DNA"/>
</dbReference>
<evidence type="ECO:0000256" key="13">
    <source>
        <dbReference type="RuleBase" id="RU364061"/>
    </source>
</evidence>
<dbReference type="PRINTS" id="PR01534">
    <property type="entry name" value="VOMERONASL1R"/>
</dbReference>
<dbReference type="EMBL" id="MF119085">
    <property type="protein sequence ID" value="AWV49344.1"/>
    <property type="molecule type" value="Genomic_DNA"/>
</dbReference>
<accession>A0A4Y1N3N8</accession>
<dbReference type="EMBL" id="MF119065">
    <property type="protein sequence ID" value="AWV49324.1"/>
    <property type="molecule type" value="Genomic_DNA"/>
</dbReference>
<dbReference type="EMBL" id="MF119048">
    <property type="protein sequence ID" value="AWV49307.1"/>
    <property type="molecule type" value="Genomic_DNA"/>
</dbReference>
<keyword evidence="8 13" id="KW-0297">G-protein coupled receptor</keyword>
<protein>
    <recommendedName>
        <fullName evidence="13">Vomeronasal type-1 receptor</fullName>
    </recommendedName>
</protein>
<evidence type="ECO:0000313" key="31">
    <source>
        <dbReference type="EMBL" id="AWV49324.1"/>
    </source>
</evidence>
<dbReference type="Gene3D" id="1.20.1070.10">
    <property type="entry name" value="Rhodopsin 7-helix transmembrane proteins"/>
    <property type="match status" value="1"/>
</dbReference>
<comment type="subcellular location">
    <subcellularLocation>
        <location evidence="2 13">Cell membrane</location>
        <topology evidence="2 13">Multi-pass membrane protein</topology>
    </subcellularLocation>
</comment>
<evidence type="ECO:0000313" key="28">
    <source>
        <dbReference type="EMBL" id="AWV49317.1"/>
    </source>
</evidence>
<dbReference type="EMBL" id="MF119044">
    <property type="protein sequence ID" value="AWV49303.1"/>
    <property type="molecule type" value="Genomic_DNA"/>
</dbReference>
<evidence type="ECO:0000313" key="23">
    <source>
        <dbReference type="EMBL" id="AWV49309.1"/>
    </source>
</evidence>
<evidence type="ECO:0000313" key="33">
    <source>
        <dbReference type="EMBL" id="AWV49331.1"/>
    </source>
</evidence>
<evidence type="ECO:0000256" key="10">
    <source>
        <dbReference type="ARBA" id="ARBA00023170"/>
    </source>
</evidence>
<dbReference type="AlphaFoldDB" id="A0A4Y1N3N8"/>
<dbReference type="EMBL" id="MF119076">
    <property type="protein sequence ID" value="AWV49335.1"/>
    <property type="molecule type" value="Genomic_DNA"/>
</dbReference>
<evidence type="ECO:0000313" key="29">
    <source>
        <dbReference type="EMBL" id="AWV49318.1"/>
    </source>
</evidence>
<feature type="transmembrane region" description="Helical" evidence="13">
    <location>
        <begin position="185"/>
        <end position="211"/>
    </location>
</feature>
<keyword evidence="9 13" id="KW-0472">Membrane</keyword>
<dbReference type="EMBL" id="MF119040">
    <property type="protein sequence ID" value="AWV49299.1"/>
    <property type="molecule type" value="Genomic_DNA"/>
</dbReference>
<dbReference type="GO" id="GO:0019236">
    <property type="term" value="P:response to pheromone"/>
    <property type="evidence" value="ECO:0007669"/>
    <property type="project" value="UniProtKB-KW"/>
</dbReference>
<comment type="similarity">
    <text evidence="3 13">Belongs to the G-protein coupled receptor 1 family.</text>
</comment>
<dbReference type="EMBL" id="MF119058">
    <property type="protein sequence ID" value="AWV49317.1"/>
    <property type="molecule type" value="Genomic_DNA"/>
</dbReference>
<dbReference type="EMBL" id="MF119074">
    <property type="protein sequence ID" value="AWV49333.1"/>
    <property type="molecule type" value="Genomic_DNA"/>
</dbReference>
<evidence type="ECO:0000313" key="15">
    <source>
        <dbReference type="EMBL" id="AWV49296.1"/>
    </source>
</evidence>
<feature type="transmembrane region" description="Helical" evidence="13">
    <location>
        <begin position="87"/>
        <end position="110"/>
    </location>
</feature>
<evidence type="ECO:0000313" key="18">
    <source>
        <dbReference type="EMBL" id="AWV49300.1"/>
    </source>
</evidence>
<evidence type="ECO:0000313" key="24">
    <source>
        <dbReference type="EMBL" id="AWV49310.1"/>
    </source>
</evidence>
<keyword evidence="7 13" id="KW-1133">Transmembrane helix</keyword>
<dbReference type="EMBL" id="MF119072">
    <property type="protein sequence ID" value="AWV49331.1"/>
    <property type="molecule type" value="Genomic_DNA"/>
</dbReference>
<dbReference type="GO" id="GO:0016503">
    <property type="term" value="F:pheromone receptor activity"/>
    <property type="evidence" value="ECO:0007669"/>
    <property type="project" value="InterPro"/>
</dbReference>
<evidence type="ECO:0000313" key="21">
    <source>
        <dbReference type="EMBL" id="AWV49305.1"/>
    </source>
</evidence>
<keyword evidence="12 13" id="KW-0807">Transducer</keyword>
<evidence type="ECO:0000313" key="22">
    <source>
        <dbReference type="EMBL" id="AWV49307.1"/>
    </source>
</evidence>
<dbReference type="PROSITE" id="PS50262">
    <property type="entry name" value="G_PROTEIN_RECEP_F1_2"/>
    <property type="match status" value="1"/>
</dbReference>
<dbReference type="EMBL" id="MF119037">
    <property type="protein sequence ID" value="AWV49296.1"/>
    <property type="molecule type" value="Genomic_DNA"/>
</dbReference>
<dbReference type="PANTHER" id="PTHR24062">
    <property type="entry name" value="VOMERONASAL TYPE-1 RECEPTOR"/>
    <property type="match status" value="1"/>
</dbReference>